<dbReference type="Pfam" id="PF00646">
    <property type="entry name" value="F-box"/>
    <property type="match status" value="1"/>
</dbReference>
<dbReference type="PANTHER" id="PTHR34709">
    <property type="entry name" value="OS10G0396666 PROTEIN"/>
    <property type="match status" value="1"/>
</dbReference>
<dbReference type="InterPro" id="IPR055411">
    <property type="entry name" value="LRR_FXL15/At3g58940/PEG3-like"/>
</dbReference>
<dbReference type="Gramene" id="KXG38031">
    <property type="protein sequence ID" value="KXG38031"/>
    <property type="gene ID" value="SORBI_3001G168100"/>
</dbReference>
<feature type="domain" description="F-box" evidence="2">
    <location>
        <begin position="38"/>
        <end position="76"/>
    </location>
</feature>
<gene>
    <name evidence="4" type="ORF">SORBI_3001G168100</name>
</gene>
<feature type="compositionally biased region" description="Gly residues" evidence="1">
    <location>
        <begin position="1"/>
        <end position="14"/>
    </location>
</feature>
<name>A0A1B6QJD2_SORBI</name>
<sequence length="512" mass="57021">MELGGGGGGGGGGESAAKRARLSSGDADSAAATGEDRLSALPEDVLVCILLHLTTSAAARTSVLSRHWRRIWALLPVLCFRYPPDPRQIGRALEAHEAALLRLYVCTQDADPDSMSAWLPVAARRLSGGLLFHNVVVRERGAQEGDEEEAAQSGAFELPCLERATEVLLHLGFLGLAVPPAGVFARLTRLCLVRVRLYGPGDLGDAVSWPRCPCLQKLTVSDARGLDNLAIHSDSLWQVELIDLRGLQQLNIVAPALKELKVKHCFFYSPSKPVASITAPQLATLRWMDPYDPSSVHLGEMSHLRLLRPFFFVVYGNDSYAHNQSCLSLLRPFKVIKHLILTLAYLWDIDDYQYVMEDMTMLPDITILHLNILANKHAFGASAFHALRMCSGIRKLMLEFLAPTVVEAQTTCPPGCICGEHQNWETEHLVLNHLKEVEITRMRGSEHEVTFVKHLFIWGTALEKMMVFFDKSVTESAAKELSQVLRSFARPEIRMEIHTYLDMVMMMYEPED</sequence>
<dbReference type="InterPro" id="IPR055312">
    <property type="entry name" value="FBL15-like"/>
</dbReference>
<evidence type="ECO:0000313" key="4">
    <source>
        <dbReference type="EMBL" id="KXG38031.1"/>
    </source>
</evidence>
<organism evidence="4 5">
    <name type="scientific">Sorghum bicolor</name>
    <name type="common">Sorghum</name>
    <name type="synonym">Sorghum vulgare</name>
    <dbReference type="NCBI Taxonomy" id="4558"/>
    <lineage>
        <taxon>Eukaryota</taxon>
        <taxon>Viridiplantae</taxon>
        <taxon>Streptophyta</taxon>
        <taxon>Embryophyta</taxon>
        <taxon>Tracheophyta</taxon>
        <taxon>Spermatophyta</taxon>
        <taxon>Magnoliopsida</taxon>
        <taxon>Liliopsida</taxon>
        <taxon>Poales</taxon>
        <taxon>Poaceae</taxon>
        <taxon>PACMAD clade</taxon>
        <taxon>Panicoideae</taxon>
        <taxon>Andropogonodae</taxon>
        <taxon>Andropogoneae</taxon>
        <taxon>Sorghinae</taxon>
        <taxon>Sorghum</taxon>
    </lineage>
</organism>
<feature type="region of interest" description="Disordered" evidence="1">
    <location>
        <begin position="1"/>
        <end position="24"/>
    </location>
</feature>
<evidence type="ECO:0000256" key="1">
    <source>
        <dbReference type="SAM" id="MobiDB-lite"/>
    </source>
</evidence>
<dbReference type="InParanoid" id="A0A1B6QJD2"/>
<protein>
    <recommendedName>
        <fullName evidence="6">F-box domain-containing protein</fullName>
    </recommendedName>
</protein>
<dbReference type="FunCoup" id="A0A1B6QJD2">
    <property type="interactions" value="91"/>
</dbReference>
<proteinExistence type="predicted"/>
<keyword evidence="5" id="KW-1185">Reference proteome</keyword>
<dbReference type="SUPFAM" id="SSF81383">
    <property type="entry name" value="F-box domain"/>
    <property type="match status" value="1"/>
</dbReference>
<reference evidence="4 5" key="1">
    <citation type="journal article" date="2009" name="Nature">
        <title>The Sorghum bicolor genome and the diversification of grasses.</title>
        <authorList>
            <person name="Paterson A.H."/>
            <person name="Bowers J.E."/>
            <person name="Bruggmann R."/>
            <person name="Dubchak I."/>
            <person name="Grimwood J."/>
            <person name="Gundlach H."/>
            <person name="Haberer G."/>
            <person name="Hellsten U."/>
            <person name="Mitros T."/>
            <person name="Poliakov A."/>
            <person name="Schmutz J."/>
            <person name="Spannagl M."/>
            <person name="Tang H."/>
            <person name="Wang X."/>
            <person name="Wicker T."/>
            <person name="Bharti A.K."/>
            <person name="Chapman J."/>
            <person name="Feltus F.A."/>
            <person name="Gowik U."/>
            <person name="Grigoriev I.V."/>
            <person name="Lyons E."/>
            <person name="Maher C.A."/>
            <person name="Martis M."/>
            <person name="Narechania A."/>
            <person name="Otillar R.P."/>
            <person name="Penning B.W."/>
            <person name="Salamov A.A."/>
            <person name="Wang Y."/>
            <person name="Zhang L."/>
            <person name="Carpita N.C."/>
            <person name="Freeling M."/>
            <person name="Gingle A.R."/>
            <person name="Hash C.T."/>
            <person name="Keller B."/>
            <person name="Klein P."/>
            <person name="Kresovich S."/>
            <person name="McCann M.C."/>
            <person name="Ming R."/>
            <person name="Peterson D.G."/>
            <person name="Mehboob-ur-Rahman"/>
            <person name="Ware D."/>
            <person name="Westhoff P."/>
            <person name="Mayer K.F."/>
            <person name="Messing J."/>
            <person name="Rokhsar D.S."/>
        </authorList>
    </citation>
    <scope>NUCLEOTIDE SEQUENCE [LARGE SCALE GENOMIC DNA]</scope>
    <source>
        <strain evidence="5">cv. BTx623</strain>
    </source>
</reference>
<feature type="domain" description="F-box/LRR-repeat protein 15/At3g58940/PEG3-like LRR" evidence="3">
    <location>
        <begin position="169"/>
        <end position="291"/>
    </location>
</feature>
<dbReference type="AlphaFoldDB" id="A0A1B6QJD2"/>
<dbReference type="eggNOG" id="ENOG502QWF7">
    <property type="taxonomic scope" value="Eukaryota"/>
</dbReference>
<dbReference type="Proteomes" id="UP000000768">
    <property type="component" value="Chromosome 1"/>
</dbReference>
<accession>A0A1B6QJD2</accession>
<dbReference type="EMBL" id="CM000760">
    <property type="protein sequence ID" value="KXG38031.1"/>
    <property type="molecule type" value="Genomic_DNA"/>
</dbReference>
<dbReference type="InterPro" id="IPR001810">
    <property type="entry name" value="F-box_dom"/>
</dbReference>
<dbReference type="InterPro" id="IPR036047">
    <property type="entry name" value="F-box-like_dom_sf"/>
</dbReference>
<evidence type="ECO:0000313" key="5">
    <source>
        <dbReference type="Proteomes" id="UP000000768"/>
    </source>
</evidence>
<reference evidence="5" key="2">
    <citation type="journal article" date="2018" name="Plant J.">
        <title>The Sorghum bicolor reference genome: improved assembly, gene annotations, a transcriptome atlas, and signatures of genome organization.</title>
        <authorList>
            <person name="McCormick R.F."/>
            <person name="Truong S.K."/>
            <person name="Sreedasyam A."/>
            <person name="Jenkins J."/>
            <person name="Shu S."/>
            <person name="Sims D."/>
            <person name="Kennedy M."/>
            <person name="Amirebrahimi M."/>
            <person name="Weers B.D."/>
            <person name="McKinley B."/>
            <person name="Mattison A."/>
            <person name="Morishige D.T."/>
            <person name="Grimwood J."/>
            <person name="Schmutz J."/>
            <person name="Mullet J.E."/>
        </authorList>
    </citation>
    <scope>NUCLEOTIDE SEQUENCE [LARGE SCALE GENOMIC DNA]</scope>
    <source>
        <strain evidence="5">cv. BTx623</strain>
    </source>
</reference>
<dbReference type="OrthoDB" id="693760at2759"/>
<dbReference type="OMA" id="LMMANGH"/>
<dbReference type="SUPFAM" id="SSF52047">
    <property type="entry name" value="RNI-like"/>
    <property type="match status" value="1"/>
</dbReference>
<dbReference type="Pfam" id="PF24758">
    <property type="entry name" value="LRR_At5g56370"/>
    <property type="match status" value="1"/>
</dbReference>
<evidence type="ECO:0000259" key="2">
    <source>
        <dbReference type="Pfam" id="PF00646"/>
    </source>
</evidence>
<evidence type="ECO:0000259" key="3">
    <source>
        <dbReference type="Pfam" id="PF24758"/>
    </source>
</evidence>
<evidence type="ECO:0008006" key="6">
    <source>
        <dbReference type="Google" id="ProtNLM"/>
    </source>
</evidence>
<dbReference type="PANTHER" id="PTHR34709:SF52">
    <property type="entry name" value="OS07G0548100 PROTEIN"/>
    <property type="match status" value="1"/>
</dbReference>